<reference evidence="1 2" key="1">
    <citation type="submission" date="2020-08" db="EMBL/GenBank/DDBJ databases">
        <title>Cohnella phylogeny.</title>
        <authorList>
            <person name="Dunlap C."/>
        </authorList>
    </citation>
    <scope>NUCLEOTIDE SEQUENCE [LARGE SCALE GENOMIC DNA]</scope>
    <source>
        <strain evidence="1 2">DSM 25241</strain>
    </source>
</reference>
<proteinExistence type="predicted"/>
<organism evidence="1 2">
    <name type="scientific">Cohnella thailandensis</name>
    <dbReference type="NCBI Taxonomy" id="557557"/>
    <lineage>
        <taxon>Bacteria</taxon>
        <taxon>Bacillati</taxon>
        <taxon>Bacillota</taxon>
        <taxon>Bacilli</taxon>
        <taxon>Bacillales</taxon>
        <taxon>Paenibacillaceae</taxon>
        <taxon>Cohnella</taxon>
    </lineage>
</organism>
<dbReference type="Proteomes" id="UP000535838">
    <property type="component" value="Unassembled WGS sequence"/>
</dbReference>
<accession>A0A841SRK1</accession>
<evidence type="ECO:0000313" key="1">
    <source>
        <dbReference type="EMBL" id="MBB6632695.1"/>
    </source>
</evidence>
<comment type="caution">
    <text evidence="1">The sequence shown here is derived from an EMBL/GenBank/DDBJ whole genome shotgun (WGS) entry which is preliminary data.</text>
</comment>
<dbReference type="RefSeq" id="WP_185117932.1">
    <property type="nucleotide sequence ID" value="NZ_JACJVQ010000002.1"/>
</dbReference>
<evidence type="ECO:0000313" key="2">
    <source>
        <dbReference type="Proteomes" id="UP000535838"/>
    </source>
</evidence>
<dbReference type="InterPro" id="IPR036916">
    <property type="entry name" value="Sda_sf"/>
</dbReference>
<dbReference type="SUPFAM" id="SSF100985">
    <property type="entry name" value="Sporulation inhibitor Sda"/>
    <property type="match status" value="1"/>
</dbReference>
<gene>
    <name evidence="1" type="primary">sda</name>
    <name evidence="1" type="ORF">H7B67_00970</name>
</gene>
<protein>
    <submittedName>
        <fullName evidence="1">Sporulation histidine kinase inhibitor Sda</fullName>
    </submittedName>
</protein>
<dbReference type="EMBL" id="JACJVQ010000002">
    <property type="protein sequence ID" value="MBB6632695.1"/>
    <property type="molecule type" value="Genomic_DNA"/>
</dbReference>
<dbReference type="AlphaFoldDB" id="A0A841SRK1"/>
<dbReference type="Pfam" id="PF08970">
    <property type="entry name" value="Sda"/>
    <property type="match status" value="1"/>
</dbReference>
<dbReference type="InterPro" id="IPR015064">
    <property type="entry name" value="Sda"/>
</dbReference>
<name>A0A841SRK1_9BACL</name>
<keyword evidence="2" id="KW-1185">Reference proteome</keyword>
<sequence length="47" mass="5584">MLPLLSDEMLLEAYHHALRLQLERDFLILLQAEIERRKLKLPDDLAV</sequence>
<dbReference type="Gene3D" id="1.10.287.1100">
    <property type="entry name" value="Sporulation inhibitor A"/>
    <property type="match status" value="1"/>
</dbReference>